<accession>A0A517T103</accession>
<reference evidence="3 4" key="1">
    <citation type="submission" date="2019-02" db="EMBL/GenBank/DDBJ databases">
        <title>Deep-cultivation of Planctomycetes and their phenomic and genomic characterization uncovers novel biology.</title>
        <authorList>
            <person name="Wiegand S."/>
            <person name="Jogler M."/>
            <person name="Boedeker C."/>
            <person name="Pinto D."/>
            <person name="Vollmers J."/>
            <person name="Rivas-Marin E."/>
            <person name="Kohn T."/>
            <person name="Peeters S.H."/>
            <person name="Heuer A."/>
            <person name="Rast P."/>
            <person name="Oberbeckmann S."/>
            <person name="Bunk B."/>
            <person name="Jeske O."/>
            <person name="Meyerdierks A."/>
            <person name="Storesund J.E."/>
            <person name="Kallscheuer N."/>
            <person name="Luecker S."/>
            <person name="Lage O.M."/>
            <person name="Pohl T."/>
            <person name="Merkel B.J."/>
            <person name="Hornburger P."/>
            <person name="Mueller R.-W."/>
            <person name="Bruemmer F."/>
            <person name="Labrenz M."/>
            <person name="Spormann A.M."/>
            <person name="Op den Camp H."/>
            <person name="Overmann J."/>
            <person name="Amann R."/>
            <person name="Jetten M.S.M."/>
            <person name="Mascher T."/>
            <person name="Medema M.H."/>
            <person name="Devos D.P."/>
            <person name="Kaster A.-K."/>
            <person name="Ovreas L."/>
            <person name="Rohde M."/>
            <person name="Galperin M.Y."/>
            <person name="Jogler C."/>
        </authorList>
    </citation>
    <scope>NUCLEOTIDE SEQUENCE [LARGE SCALE GENOMIC DNA]</scope>
    <source>
        <strain evidence="3 4">SV_7m_r</strain>
    </source>
</reference>
<protein>
    <submittedName>
        <fullName evidence="3">tRNA modification GTPase MnmE</fullName>
        <ecNumber evidence="3">3.6.-.-</ecNumber>
    </submittedName>
</protein>
<dbReference type="CDD" id="cd04164">
    <property type="entry name" value="trmE"/>
    <property type="match status" value="1"/>
</dbReference>
<dbReference type="InterPro" id="IPR027417">
    <property type="entry name" value="P-loop_NTPase"/>
</dbReference>
<dbReference type="GO" id="GO:0002098">
    <property type="term" value="P:tRNA wobble uridine modification"/>
    <property type="evidence" value="ECO:0007669"/>
    <property type="project" value="TreeGrafter"/>
</dbReference>
<name>A0A517T103_9BACT</name>
<dbReference type="Pfam" id="PF01926">
    <property type="entry name" value="MMR_HSR1"/>
    <property type="match status" value="1"/>
</dbReference>
<proteinExistence type="predicted"/>
<dbReference type="GO" id="GO:0005829">
    <property type="term" value="C:cytosol"/>
    <property type="evidence" value="ECO:0007669"/>
    <property type="project" value="TreeGrafter"/>
</dbReference>
<dbReference type="EC" id="3.6.-.-" evidence="3"/>
<dbReference type="EMBL" id="CP036272">
    <property type="protein sequence ID" value="QDT62064.1"/>
    <property type="molecule type" value="Genomic_DNA"/>
</dbReference>
<dbReference type="SUPFAM" id="SSF52540">
    <property type="entry name" value="P-loop containing nucleoside triphosphate hydrolases"/>
    <property type="match status" value="1"/>
</dbReference>
<dbReference type="PANTHER" id="PTHR42714:SF2">
    <property type="entry name" value="TRNA MODIFICATION GTPASE GTPBP3, MITOCHONDRIAL"/>
    <property type="match status" value="1"/>
</dbReference>
<dbReference type="RefSeq" id="WP_145276567.1">
    <property type="nucleotide sequence ID" value="NZ_CP036272.1"/>
</dbReference>
<evidence type="ECO:0000256" key="1">
    <source>
        <dbReference type="SAM" id="MobiDB-lite"/>
    </source>
</evidence>
<sequence length="489" mass="52276">MNQRHNATECVLLTGVGRSAIAVVAVTGPQAAEFLQHCFRPNHHKPLAAGQVRYGQWNPAGLSADDQSSSESSPSSATEHRVVESNAVESNAGESIVVVPRQTGETAFSWNRPQAAGTQVAPADGKPEQLDFEIHCHGGQAAAERIVEDLIALGAVNRLPHPTEGLPSPLGRARHQNNDQRLIDEASEMLLRCPTAQTAAIALEQTRGALAAWRTNALGQLAADERAFSLITAQAKRLTKRGAVGLRLDQPWNLVLAGPPNVGKSSLLNAMVGYDRSITMDLPGTTRDVLEAQTVYQGWPMRLLDTAGLHHSDQPIERQGIESAIEAVKTADAVALVLQADTARETHPTAARQPATLDSHIVELLGQTSNEHDPQAAHRVLWVWNKCDLAGAPDMLPELPGTVALLDHWIETSATTPSGIEHFMSQLIRLLTEPLYTSLEAAQDASASNDSGQATAVGPVPVCQRQQAALAQIAECTDANALRTLLQAL</sequence>
<dbReference type="GO" id="GO:0005525">
    <property type="term" value="F:GTP binding"/>
    <property type="evidence" value="ECO:0007669"/>
    <property type="project" value="InterPro"/>
</dbReference>
<dbReference type="GO" id="GO:0030488">
    <property type="term" value="P:tRNA methylation"/>
    <property type="evidence" value="ECO:0007669"/>
    <property type="project" value="TreeGrafter"/>
</dbReference>
<dbReference type="InterPro" id="IPR031168">
    <property type="entry name" value="G_TrmE"/>
</dbReference>
<dbReference type="OrthoDB" id="9805918at2"/>
<organism evidence="3 4">
    <name type="scientific">Stieleria bergensis</name>
    <dbReference type="NCBI Taxonomy" id="2528025"/>
    <lineage>
        <taxon>Bacteria</taxon>
        <taxon>Pseudomonadati</taxon>
        <taxon>Planctomycetota</taxon>
        <taxon>Planctomycetia</taxon>
        <taxon>Pirellulales</taxon>
        <taxon>Pirellulaceae</taxon>
        <taxon>Stieleria</taxon>
    </lineage>
</organism>
<evidence type="ECO:0000259" key="2">
    <source>
        <dbReference type="Pfam" id="PF01926"/>
    </source>
</evidence>
<dbReference type="Gene3D" id="3.40.50.300">
    <property type="entry name" value="P-loop containing nucleotide triphosphate hydrolases"/>
    <property type="match status" value="1"/>
</dbReference>
<keyword evidence="4" id="KW-1185">Reference proteome</keyword>
<feature type="region of interest" description="Disordered" evidence="1">
    <location>
        <begin position="58"/>
        <end position="79"/>
    </location>
</feature>
<evidence type="ECO:0000313" key="4">
    <source>
        <dbReference type="Proteomes" id="UP000315003"/>
    </source>
</evidence>
<gene>
    <name evidence="3" type="primary">mnmE_1</name>
    <name evidence="3" type="ORF">SV7mr_46070</name>
</gene>
<dbReference type="NCBIfam" id="TIGR00231">
    <property type="entry name" value="small_GTP"/>
    <property type="match status" value="1"/>
</dbReference>
<dbReference type="Gene3D" id="1.20.120.430">
    <property type="entry name" value="tRNA modification GTPase MnmE domain 2"/>
    <property type="match status" value="1"/>
</dbReference>
<keyword evidence="3" id="KW-0378">Hydrolase</keyword>
<dbReference type="PRINTS" id="PR00449">
    <property type="entry name" value="RASTRNSFRMNG"/>
</dbReference>
<evidence type="ECO:0000313" key="3">
    <source>
        <dbReference type="EMBL" id="QDT62064.1"/>
    </source>
</evidence>
<dbReference type="Gene3D" id="3.30.1360.120">
    <property type="entry name" value="Probable tRNA modification gtpase trme, domain 1"/>
    <property type="match status" value="1"/>
</dbReference>
<dbReference type="InterPro" id="IPR006073">
    <property type="entry name" value="GTP-bd"/>
</dbReference>
<dbReference type="InterPro" id="IPR005225">
    <property type="entry name" value="Small_GTP-bd"/>
</dbReference>
<dbReference type="AlphaFoldDB" id="A0A517T103"/>
<dbReference type="InterPro" id="IPR027266">
    <property type="entry name" value="TrmE/GcvT-like"/>
</dbReference>
<dbReference type="PANTHER" id="PTHR42714">
    <property type="entry name" value="TRNA MODIFICATION GTPASE GTPBP3"/>
    <property type="match status" value="1"/>
</dbReference>
<dbReference type="InterPro" id="IPR027368">
    <property type="entry name" value="MnmE_dom2"/>
</dbReference>
<dbReference type="GO" id="GO:0016787">
    <property type="term" value="F:hydrolase activity"/>
    <property type="evidence" value="ECO:0007669"/>
    <property type="project" value="UniProtKB-KW"/>
</dbReference>
<dbReference type="Proteomes" id="UP000315003">
    <property type="component" value="Chromosome"/>
</dbReference>
<feature type="domain" description="G" evidence="2">
    <location>
        <begin position="254"/>
        <end position="350"/>
    </location>
</feature>